<evidence type="ECO:0000313" key="5">
    <source>
        <dbReference type="Proteomes" id="UP000466586"/>
    </source>
</evidence>
<dbReference type="SUPFAM" id="SSF46689">
    <property type="entry name" value="Homeodomain-like"/>
    <property type="match status" value="2"/>
</dbReference>
<dbReference type="InterPro" id="IPR029062">
    <property type="entry name" value="Class_I_gatase-like"/>
</dbReference>
<evidence type="ECO:0000259" key="3">
    <source>
        <dbReference type="PROSITE" id="PS01124"/>
    </source>
</evidence>
<keyword evidence="5" id="KW-1185">Reference proteome</keyword>
<dbReference type="SMART" id="SM00342">
    <property type="entry name" value="HTH_ARAC"/>
    <property type="match status" value="1"/>
</dbReference>
<name>A0A7K1Y6C9_9SPHI</name>
<dbReference type="PROSITE" id="PS01124">
    <property type="entry name" value="HTH_ARAC_FAMILY_2"/>
    <property type="match status" value="1"/>
</dbReference>
<dbReference type="SUPFAM" id="SSF52317">
    <property type="entry name" value="Class I glutamine amidotransferase-like"/>
    <property type="match status" value="1"/>
</dbReference>
<dbReference type="Proteomes" id="UP000466586">
    <property type="component" value="Unassembled WGS sequence"/>
</dbReference>
<keyword evidence="2" id="KW-0804">Transcription</keyword>
<proteinExistence type="predicted"/>
<reference evidence="4 5" key="1">
    <citation type="submission" date="2019-11" db="EMBL/GenBank/DDBJ databases">
        <title>Pedobacter sp. HMF7647 Genome sequencing and assembly.</title>
        <authorList>
            <person name="Kang H."/>
            <person name="Kim H."/>
            <person name="Joh K."/>
        </authorList>
    </citation>
    <scope>NUCLEOTIDE SEQUENCE [LARGE SCALE GENOMIC DNA]</scope>
    <source>
        <strain evidence="4 5">HMF7647</strain>
    </source>
</reference>
<dbReference type="GO" id="GO:0043565">
    <property type="term" value="F:sequence-specific DNA binding"/>
    <property type="evidence" value="ECO:0007669"/>
    <property type="project" value="InterPro"/>
</dbReference>
<dbReference type="PANTHER" id="PTHR43130">
    <property type="entry name" value="ARAC-FAMILY TRANSCRIPTIONAL REGULATOR"/>
    <property type="match status" value="1"/>
</dbReference>
<dbReference type="Pfam" id="PF12833">
    <property type="entry name" value="HTH_18"/>
    <property type="match status" value="1"/>
</dbReference>
<dbReference type="Gene3D" id="1.10.10.60">
    <property type="entry name" value="Homeodomain-like"/>
    <property type="match status" value="2"/>
</dbReference>
<dbReference type="EMBL" id="WVHT01000002">
    <property type="protein sequence ID" value="MXV50134.1"/>
    <property type="molecule type" value="Genomic_DNA"/>
</dbReference>
<feature type="domain" description="HTH araC/xylS-type" evidence="3">
    <location>
        <begin position="221"/>
        <end position="319"/>
    </location>
</feature>
<dbReference type="Pfam" id="PF01965">
    <property type="entry name" value="DJ-1_PfpI"/>
    <property type="match status" value="1"/>
</dbReference>
<evidence type="ECO:0000256" key="2">
    <source>
        <dbReference type="ARBA" id="ARBA00023163"/>
    </source>
</evidence>
<dbReference type="Gene3D" id="3.40.50.880">
    <property type="match status" value="1"/>
</dbReference>
<organism evidence="4 5">
    <name type="scientific">Hufsiella arboris</name>
    <dbReference type="NCBI Taxonomy" id="2695275"/>
    <lineage>
        <taxon>Bacteria</taxon>
        <taxon>Pseudomonadati</taxon>
        <taxon>Bacteroidota</taxon>
        <taxon>Sphingobacteriia</taxon>
        <taxon>Sphingobacteriales</taxon>
        <taxon>Sphingobacteriaceae</taxon>
        <taxon>Hufsiella</taxon>
    </lineage>
</organism>
<keyword evidence="1" id="KW-0805">Transcription regulation</keyword>
<dbReference type="CDD" id="cd03138">
    <property type="entry name" value="GATase1_AraC_2"/>
    <property type="match status" value="1"/>
</dbReference>
<accession>A0A7K1Y6C9</accession>
<dbReference type="InterPro" id="IPR018060">
    <property type="entry name" value="HTH_AraC"/>
</dbReference>
<dbReference type="PANTHER" id="PTHR43130:SF11">
    <property type="entry name" value="TRANSCRIPTIONAL REGULATORY PROTEIN"/>
    <property type="match status" value="1"/>
</dbReference>
<sequence length="326" mass="36893">MKHVTIVVPKGIATNLSSVTGSYEILVTANEYWQQLGNKPKIDVRIAGFMSELQLNRGFFSIHPSSILDIEKTDLVIIPSLSYDHDNVLKENKELVGWISEQYKSGAEIASICTGAFLLADAGILDGKTCSTHWNAASDFRRLFPNVNLQIDKLITVENGVYTNGGAYSFLNLILFLVERYFDRDTAIYCSKIFQIDIERSSQSPFLVFQTQKNHGDDLICKAQTYIEENLSEKISFESLASKLATSRRNFDRRFIKATGNTPVEYLQRVKVEVAKRTLEKGRKSVFEVMNEVGYSDDKAFREVFKKITGLSPLDYKAKYNRETSG</sequence>
<evidence type="ECO:0000313" key="4">
    <source>
        <dbReference type="EMBL" id="MXV50134.1"/>
    </source>
</evidence>
<dbReference type="GO" id="GO:0003700">
    <property type="term" value="F:DNA-binding transcription factor activity"/>
    <property type="evidence" value="ECO:0007669"/>
    <property type="project" value="InterPro"/>
</dbReference>
<dbReference type="RefSeq" id="WP_160843317.1">
    <property type="nucleotide sequence ID" value="NZ_WVHT01000002.1"/>
</dbReference>
<evidence type="ECO:0000256" key="1">
    <source>
        <dbReference type="ARBA" id="ARBA00023015"/>
    </source>
</evidence>
<protein>
    <submittedName>
        <fullName evidence="4">Helix-turn-helix domain-containing protein</fullName>
    </submittedName>
</protein>
<dbReference type="InterPro" id="IPR052158">
    <property type="entry name" value="INH-QAR"/>
</dbReference>
<dbReference type="InterPro" id="IPR009057">
    <property type="entry name" value="Homeodomain-like_sf"/>
</dbReference>
<comment type="caution">
    <text evidence="4">The sequence shown here is derived from an EMBL/GenBank/DDBJ whole genome shotgun (WGS) entry which is preliminary data.</text>
</comment>
<dbReference type="InterPro" id="IPR002818">
    <property type="entry name" value="DJ-1/PfpI"/>
</dbReference>
<gene>
    <name evidence="4" type="ORF">GS399_04065</name>
</gene>
<dbReference type="AlphaFoldDB" id="A0A7K1Y6C9"/>